<feature type="compositionally biased region" description="Basic and acidic residues" evidence="1">
    <location>
        <begin position="1"/>
        <end position="34"/>
    </location>
</feature>
<gene>
    <name evidence="2" type="ordered locus">LFML04_0595</name>
</gene>
<dbReference type="KEGG" id="lfi:LFML04_0595"/>
<sequence length="112" mass="12133">MRKNVEKASETLIREGGDAEKSLSPQEKSKEPVKKTRTVLDVLMTDRTDRSADKRDGKMVSAMTHGAQAALDGLAGAIGDITGLGDGSGPEPGKTHVDQAVERVEEYFDYER</sequence>
<dbReference type="AlphaFoldDB" id="J9Z9M1"/>
<evidence type="ECO:0000313" key="3">
    <source>
        <dbReference type="Proteomes" id="UP000006177"/>
    </source>
</evidence>
<name>J9Z9M1_LEPFM</name>
<evidence type="ECO:0000256" key="1">
    <source>
        <dbReference type="SAM" id="MobiDB-lite"/>
    </source>
</evidence>
<protein>
    <submittedName>
        <fullName evidence="2">Uncharacterized protein</fullName>
    </submittedName>
</protein>
<evidence type="ECO:0000313" key="2">
    <source>
        <dbReference type="EMBL" id="AFS52831.1"/>
    </source>
</evidence>
<dbReference type="STRING" id="1048260.LFML04_0595"/>
<organism evidence="2 3">
    <name type="scientific">Leptospirillum ferriphilum (strain ML-04)</name>
    <dbReference type="NCBI Taxonomy" id="1048260"/>
    <lineage>
        <taxon>Bacteria</taxon>
        <taxon>Pseudomonadati</taxon>
        <taxon>Nitrospirota</taxon>
        <taxon>Nitrospiria</taxon>
        <taxon>Nitrospirales</taxon>
        <taxon>Nitrospiraceae</taxon>
        <taxon>Leptospirillum</taxon>
    </lineage>
</organism>
<reference evidence="2 3" key="1">
    <citation type="journal article" date="2011" name="J. Microbiol.">
        <title>Complete genome of Leptospirillum ferriphilum ML-04 provides insight into its physiology and environmental adaptation.</title>
        <authorList>
            <person name="Mi S."/>
            <person name="Song J."/>
            <person name="Lin J."/>
            <person name="Che Y."/>
            <person name="Zheng H."/>
            <person name="Lin J."/>
        </authorList>
    </citation>
    <scope>NUCLEOTIDE SEQUENCE [LARGE SCALE GENOMIC DNA]</scope>
    <source>
        <strain evidence="2 3">ML-04</strain>
    </source>
</reference>
<feature type="region of interest" description="Disordered" evidence="1">
    <location>
        <begin position="1"/>
        <end position="35"/>
    </location>
</feature>
<dbReference type="Proteomes" id="UP000006177">
    <property type="component" value="Chromosome"/>
</dbReference>
<dbReference type="HOGENOM" id="CLU_2142786_0_0_0"/>
<proteinExistence type="predicted"/>
<dbReference type="EMBL" id="CP002919">
    <property type="protein sequence ID" value="AFS52831.1"/>
    <property type="molecule type" value="Genomic_DNA"/>
</dbReference>
<dbReference type="PATRIC" id="fig|1048260.3.peg.636"/>
<accession>J9Z9M1</accession>
<dbReference type="RefSeq" id="WP_014960341.1">
    <property type="nucleotide sequence ID" value="NC_018649.1"/>
</dbReference>